<dbReference type="Pfam" id="PF20464">
    <property type="entry name" value="MmeI_N"/>
    <property type="match status" value="1"/>
</dbReference>
<evidence type="ECO:0000313" key="10">
    <source>
        <dbReference type="Proteomes" id="UP000199415"/>
    </source>
</evidence>
<gene>
    <name evidence="9" type="ORF">SAMN05216241_10374</name>
</gene>
<keyword evidence="10" id="KW-1185">Reference proteome</keyword>
<dbReference type="EMBL" id="FNCE01000003">
    <property type="protein sequence ID" value="SDF89863.1"/>
    <property type="molecule type" value="Genomic_DNA"/>
</dbReference>
<evidence type="ECO:0000256" key="5">
    <source>
        <dbReference type="SAM" id="MobiDB-lite"/>
    </source>
</evidence>
<keyword evidence="2" id="KW-0489">Methyltransferase</keyword>
<evidence type="ECO:0000256" key="1">
    <source>
        <dbReference type="ARBA" id="ARBA00011900"/>
    </source>
</evidence>
<evidence type="ECO:0000256" key="2">
    <source>
        <dbReference type="ARBA" id="ARBA00022603"/>
    </source>
</evidence>
<dbReference type="PRINTS" id="PR00507">
    <property type="entry name" value="N12N6MTFRASE"/>
</dbReference>
<dbReference type="InterPro" id="IPR046817">
    <property type="entry name" value="MmeI_N"/>
</dbReference>
<dbReference type="InterPro" id="IPR002052">
    <property type="entry name" value="DNA_methylase_N6_adenine_CS"/>
</dbReference>
<dbReference type="InterPro" id="IPR050953">
    <property type="entry name" value="N4_N6_ade-DNA_methylase"/>
</dbReference>
<dbReference type="Proteomes" id="UP000199415">
    <property type="component" value="Unassembled WGS sequence"/>
</dbReference>
<dbReference type="STRING" id="1082479.SAMN05216241_10374"/>
<dbReference type="Pfam" id="PF20473">
    <property type="entry name" value="MmeI_Mtase"/>
    <property type="match status" value="1"/>
</dbReference>
<evidence type="ECO:0000259" key="7">
    <source>
        <dbReference type="Pfam" id="PF20465"/>
    </source>
</evidence>
<dbReference type="AlphaFoldDB" id="A0A1G7PUH4"/>
<dbReference type="OrthoDB" id="9806213at2"/>
<proteinExistence type="predicted"/>
<feature type="domain" description="MmeI-like helicase spacer" evidence="7">
    <location>
        <begin position="242"/>
        <end position="314"/>
    </location>
</feature>
<dbReference type="SUPFAM" id="SSF53335">
    <property type="entry name" value="S-adenosyl-L-methionine-dependent methyltransferases"/>
    <property type="match status" value="1"/>
</dbReference>
<evidence type="ECO:0000259" key="6">
    <source>
        <dbReference type="Pfam" id="PF20464"/>
    </source>
</evidence>
<evidence type="ECO:0000256" key="3">
    <source>
        <dbReference type="ARBA" id="ARBA00022679"/>
    </source>
</evidence>
<dbReference type="EC" id="2.1.1.72" evidence="1"/>
<dbReference type="GO" id="GO:0032259">
    <property type="term" value="P:methylation"/>
    <property type="evidence" value="ECO:0007669"/>
    <property type="project" value="UniProtKB-KW"/>
</dbReference>
<dbReference type="InterPro" id="IPR046819">
    <property type="entry name" value="MmeI_hel"/>
</dbReference>
<reference evidence="9 10" key="1">
    <citation type="submission" date="2016-10" db="EMBL/GenBank/DDBJ databases">
        <authorList>
            <person name="de Groot N.N."/>
        </authorList>
    </citation>
    <scope>NUCLEOTIDE SEQUENCE [LARGE SCALE GENOMIC DNA]</scope>
    <source>
        <strain evidence="9 10">DSM 25584</strain>
    </source>
</reference>
<evidence type="ECO:0000256" key="4">
    <source>
        <dbReference type="ARBA" id="ARBA00047942"/>
    </source>
</evidence>
<dbReference type="RefSeq" id="WP_090019214.1">
    <property type="nucleotide sequence ID" value="NZ_FNCE01000003.1"/>
</dbReference>
<sequence>MAEQDAPDTDPAVEAFVAKWRDPEGSERSNYQLFIVELCELLDLPRPGPATEANERATCVFERGVTFKHPGGASTTRFIDCYKRDCFILEAKQSPRRAGQRDDADAPDMFGETPAPRSKGRRRGWDSIMRGARDQAEGYARALPVEHGYPPFLLVVDVGNVIEVFADFSGQGKNYAHFPDTQHYRIDLDDLHDPKVRERLRAIWTAPQTLDPARESAEVTQDIAKRLARIATRLEGAGHDPHAVADFLMRCVFTMFAEDVDLLPEDAFTELLAQQVETPANFPTALETFWGIMDTGGYALHLNAQLKRFNGTLFKDRTALPLDAESIGELLAAARRNWADVEPTIFGTLLERALNPRDRAQLGAHYTPRAYVERLVIPTVMEPLRADWRDVKARADELRRAGKLDAARAVLRDFLNTLATTRVLDPACGTGNFLYVAMELMKRLEGEVVTALAELDETAPRLALSGETVDPSQFLGLEVNPRAVAIADLVLWIGYLKWQLKTGGVEAIGEPVLHPHNTIREQDAVLTWTQRELRRDDHGRPITVWDGRSYTPHPVTGEPVPDTAQRVETYRYHGPQPAGWPDADFVVGNPPFIAGKDLRAELGDGYAEAVWAARPEMPRGADFVMHFWDAAATRLRAKGWRLRRFGFITTNSITQTFSRRVVERHLNAKDPLSLVFAVPDHPWLKQADRAAVRIAMTVAAKGEREGVLGRVTREADLNTDAPRVDLEREQGKVLANFTIGADLSLTRSLFANTNLASRGVSLHGRGFIVTPRKAQELGLGRVAGLDAHIRPYRNGRDLTQRPRGVMVIDLFGLRADEVRERFRAVYQHVVDHVKPERDQNRRRVYRDNWWIFGEPRSDLREILDGLPRYIATVETAKHRFFQFLDAAVRPDNMLVNIGLDDAGALSVLSSRLHVRWMLAAGGNLGVGNDPRYTKSRCFDPFPFPAFDALSPALARHLRHQGERLDRHRKAVLDANPQLTMTGLYNVLERVRALEAGADAEPLSAAEKDVYDAGLVGVLKEIHDEIDAAVLRAYGWRDLIDALVGKPGATAPSPHVTPEQEAAEQDLLGRLVALNQERAAEEARGHVRWLRPEFQRPKLAHKVPEPAEAETPETELALVAEESKPKWPSDGLAQIRAVQDILREADGPVDPETLARAFAGKLSPKRRQRVEDVLQTLVVTGSAATPPDDPARYFAIQ</sequence>
<accession>A0A1G7PUH4</accession>
<dbReference type="GO" id="GO:0009007">
    <property type="term" value="F:site-specific DNA-methyltransferase (adenine-specific) activity"/>
    <property type="evidence" value="ECO:0007669"/>
    <property type="project" value="UniProtKB-EC"/>
</dbReference>
<feature type="domain" description="MmeI-like N-terminal" evidence="6">
    <location>
        <begin position="14"/>
        <end position="235"/>
    </location>
</feature>
<evidence type="ECO:0000259" key="8">
    <source>
        <dbReference type="Pfam" id="PF20473"/>
    </source>
</evidence>
<keyword evidence="3" id="KW-0808">Transferase</keyword>
<feature type="domain" description="MmeI-like DNA-methyltransferase" evidence="8">
    <location>
        <begin position="408"/>
        <end position="700"/>
    </location>
</feature>
<dbReference type="GO" id="GO:0003676">
    <property type="term" value="F:nucleic acid binding"/>
    <property type="evidence" value="ECO:0007669"/>
    <property type="project" value="InterPro"/>
</dbReference>
<feature type="region of interest" description="Disordered" evidence="5">
    <location>
        <begin position="94"/>
        <end position="123"/>
    </location>
</feature>
<comment type="catalytic activity">
    <reaction evidence="4">
        <text>a 2'-deoxyadenosine in DNA + S-adenosyl-L-methionine = an N(6)-methyl-2'-deoxyadenosine in DNA + S-adenosyl-L-homocysteine + H(+)</text>
        <dbReference type="Rhea" id="RHEA:15197"/>
        <dbReference type="Rhea" id="RHEA-COMP:12418"/>
        <dbReference type="Rhea" id="RHEA-COMP:12419"/>
        <dbReference type="ChEBI" id="CHEBI:15378"/>
        <dbReference type="ChEBI" id="CHEBI:57856"/>
        <dbReference type="ChEBI" id="CHEBI:59789"/>
        <dbReference type="ChEBI" id="CHEBI:90615"/>
        <dbReference type="ChEBI" id="CHEBI:90616"/>
        <dbReference type="EC" id="2.1.1.72"/>
    </reaction>
</comment>
<protein>
    <recommendedName>
        <fullName evidence="1">site-specific DNA-methyltransferase (adenine-specific)</fullName>
        <ecNumber evidence="1">2.1.1.72</ecNumber>
    </recommendedName>
</protein>
<dbReference type="InterPro" id="IPR046816">
    <property type="entry name" value="MmeI_Mtase"/>
</dbReference>
<dbReference type="PANTHER" id="PTHR33841:SF1">
    <property type="entry name" value="DNA METHYLTRANSFERASE A"/>
    <property type="match status" value="1"/>
</dbReference>
<name>A0A1G7PUH4_9PROT</name>
<dbReference type="PROSITE" id="PS00092">
    <property type="entry name" value="N6_MTASE"/>
    <property type="match status" value="1"/>
</dbReference>
<dbReference type="Pfam" id="PF20465">
    <property type="entry name" value="MmeI_hel"/>
    <property type="match status" value="1"/>
</dbReference>
<dbReference type="InterPro" id="IPR029063">
    <property type="entry name" value="SAM-dependent_MTases_sf"/>
</dbReference>
<evidence type="ECO:0000313" key="9">
    <source>
        <dbReference type="EMBL" id="SDF89863.1"/>
    </source>
</evidence>
<dbReference type="Gene3D" id="3.40.50.150">
    <property type="entry name" value="Vaccinia Virus protein VP39"/>
    <property type="match status" value="1"/>
</dbReference>
<dbReference type="PANTHER" id="PTHR33841">
    <property type="entry name" value="DNA METHYLTRANSFERASE YEEA-RELATED"/>
    <property type="match status" value="1"/>
</dbReference>
<organism evidence="9 10">
    <name type="scientific">Limimonas halophila</name>
    <dbReference type="NCBI Taxonomy" id="1082479"/>
    <lineage>
        <taxon>Bacteria</taxon>
        <taxon>Pseudomonadati</taxon>
        <taxon>Pseudomonadota</taxon>
        <taxon>Alphaproteobacteria</taxon>
        <taxon>Rhodospirillales</taxon>
        <taxon>Rhodovibrionaceae</taxon>
        <taxon>Limimonas</taxon>
    </lineage>
</organism>